<sequence length="73" mass="7990">MLYALAIKLLLHALRHRLSGVALPLATGPSAGPPLRLLAYADDVTVFLNTQEDVWTLADCQRAYERASSARIN</sequence>
<name>A0A151NTL3_ALLMI</name>
<gene>
    <name evidence="2" type="ORF">Y1Q_0000043</name>
</gene>
<dbReference type="AlphaFoldDB" id="A0A151NTL3"/>
<protein>
    <recommendedName>
        <fullName evidence="4">Reverse transcriptase domain-containing protein</fullName>
    </recommendedName>
</protein>
<evidence type="ECO:0008006" key="4">
    <source>
        <dbReference type="Google" id="ProtNLM"/>
    </source>
</evidence>
<evidence type="ECO:0000313" key="3">
    <source>
        <dbReference type="Proteomes" id="UP000050525"/>
    </source>
</evidence>
<comment type="caution">
    <text evidence="2">The sequence shown here is derived from an EMBL/GenBank/DDBJ whole genome shotgun (WGS) entry which is preliminary data.</text>
</comment>
<feature type="signal peptide" evidence="1">
    <location>
        <begin position="1"/>
        <end position="20"/>
    </location>
</feature>
<evidence type="ECO:0000313" key="2">
    <source>
        <dbReference type="EMBL" id="KYO40196.1"/>
    </source>
</evidence>
<organism evidence="2 3">
    <name type="scientific">Alligator mississippiensis</name>
    <name type="common">American alligator</name>
    <dbReference type="NCBI Taxonomy" id="8496"/>
    <lineage>
        <taxon>Eukaryota</taxon>
        <taxon>Metazoa</taxon>
        <taxon>Chordata</taxon>
        <taxon>Craniata</taxon>
        <taxon>Vertebrata</taxon>
        <taxon>Euteleostomi</taxon>
        <taxon>Archelosauria</taxon>
        <taxon>Archosauria</taxon>
        <taxon>Crocodylia</taxon>
        <taxon>Alligatoridae</taxon>
        <taxon>Alligatorinae</taxon>
        <taxon>Alligator</taxon>
    </lineage>
</organism>
<dbReference type="Proteomes" id="UP000050525">
    <property type="component" value="Unassembled WGS sequence"/>
</dbReference>
<dbReference type="EMBL" id="AKHW03002066">
    <property type="protein sequence ID" value="KYO40196.1"/>
    <property type="molecule type" value="Genomic_DNA"/>
</dbReference>
<reference evidence="2 3" key="1">
    <citation type="journal article" date="2012" name="Genome Biol.">
        <title>Sequencing three crocodilian genomes to illuminate the evolution of archosaurs and amniotes.</title>
        <authorList>
            <person name="St John J.A."/>
            <person name="Braun E.L."/>
            <person name="Isberg S.R."/>
            <person name="Miles L.G."/>
            <person name="Chong A.Y."/>
            <person name="Gongora J."/>
            <person name="Dalzell P."/>
            <person name="Moran C."/>
            <person name="Bed'hom B."/>
            <person name="Abzhanov A."/>
            <person name="Burgess S.C."/>
            <person name="Cooksey A.M."/>
            <person name="Castoe T.A."/>
            <person name="Crawford N.G."/>
            <person name="Densmore L.D."/>
            <person name="Drew J.C."/>
            <person name="Edwards S.V."/>
            <person name="Faircloth B.C."/>
            <person name="Fujita M.K."/>
            <person name="Greenwold M.J."/>
            <person name="Hoffmann F.G."/>
            <person name="Howard J.M."/>
            <person name="Iguchi T."/>
            <person name="Janes D.E."/>
            <person name="Khan S.Y."/>
            <person name="Kohno S."/>
            <person name="de Koning A.J."/>
            <person name="Lance S.L."/>
            <person name="McCarthy F.M."/>
            <person name="McCormack J.E."/>
            <person name="Merchant M.E."/>
            <person name="Peterson D.G."/>
            <person name="Pollock D.D."/>
            <person name="Pourmand N."/>
            <person name="Raney B.J."/>
            <person name="Roessler K.A."/>
            <person name="Sanford J.R."/>
            <person name="Sawyer R.H."/>
            <person name="Schmidt C.J."/>
            <person name="Triplett E.W."/>
            <person name="Tuberville T.D."/>
            <person name="Venegas-Anaya M."/>
            <person name="Howard J.T."/>
            <person name="Jarvis E.D."/>
            <person name="Guillette L.J.Jr."/>
            <person name="Glenn T.C."/>
            <person name="Green R.E."/>
            <person name="Ray D.A."/>
        </authorList>
    </citation>
    <scope>NUCLEOTIDE SEQUENCE [LARGE SCALE GENOMIC DNA]</scope>
    <source>
        <strain evidence="2">KSC_2009_1</strain>
    </source>
</reference>
<keyword evidence="3" id="KW-1185">Reference proteome</keyword>
<evidence type="ECO:0000256" key="1">
    <source>
        <dbReference type="SAM" id="SignalP"/>
    </source>
</evidence>
<proteinExistence type="predicted"/>
<keyword evidence="1" id="KW-0732">Signal</keyword>
<accession>A0A151NTL3</accession>
<dbReference type="STRING" id="8496.A0A151NTL3"/>
<feature type="chain" id="PRO_5007586353" description="Reverse transcriptase domain-containing protein" evidence="1">
    <location>
        <begin position="21"/>
        <end position="73"/>
    </location>
</feature>